<keyword evidence="1" id="KW-1133">Transmembrane helix</keyword>
<keyword evidence="4" id="KW-1185">Reference proteome</keyword>
<evidence type="ECO:0000256" key="1">
    <source>
        <dbReference type="SAM" id="Phobius"/>
    </source>
</evidence>
<proteinExistence type="predicted"/>
<keyword evidence="1" id="KW-0812">Transmembrane</keyword>
<feature type="domain" description="Putative auto-transporter adhesin head GIN" evidence="2">
    <location>
        <begin position="99"/>
        <end position="280"/>
    </location>
</feature>
<keyword evidence="1" id="KW-0472">Membrane</keyword>
<dbReference type="Gene3D" id="2.160.20.120">
    <property type="match status" value="1"/>
</dbReference>
<dbReference type="Proteomes" id="UP000837932">
    <property type="component" value="Unassembled WGS sequence"/>
</dbReference>
<dbReference type="InterPro" id="IPR021255">
    <property type="entry name" value="DUF2807"/>
</dbReference>
<comment type="caution">
    <text evidence="3">The sequence shown here is derived from an EMBL/GenBank/DDBJ whole genome shotgun (WGS) entry which is preliminary data.</text>
</comment>
<sequence>MSQNDKRFIRNLKFSISFIEDSSQQKFPYMQQKKNFKNNRGNIFWFVIRQTQTFNIMKKLNLLATLLITMMALATISCGILQQTIEPQNEEVKTFEVKDFDRLNMGNAFHVRVLKGSTFKVSAAGDNRDIDDLLVEERNGTLEISFRNNWRIRRYRMNVDIEMPNLKEVDFSGAATANIKGFDDLSALKIKLSGASKGTIYTNATNYDIDLSGASTLELEGKSQKIYAELSGASTLNAFSSETDEASLNLSGASNSRVNVSKQLKVRASGASKVRFRGNAKVDSSLSGSSKVEKE</sequence>
<evidence type="ECO:0000313" key="3">
    <source>
        <dbReference type="EMBL" id="CAH0994570.1"/>
    </source>
</evidence>
<dbReference type="EMBL" id="CAKLPY010000001">
    <property type="protein sequence ID" value="CAH0994570.1"/>
    <property type="molecule type" value="Genomic_DNA"/>
</dbReference>
<evidence type="ECO:0000259" key="2">
    <source>
        <dbReference type="Pfam" id="PF10988"/>
    </source>
</evidence>
<protein>
    <recommendedName>
        <fullName evidence="2">Putative auto-transporter adhesin head GIN domain-containing protein</fullName>
    </recommendedName>
</protein>
<organism evidence="3 4">
    <name type="scientific">Emticicia aquatica</name>
    <dbReference type="NCBI Taxonomy" id="1681835"/>
    <lineage>
        <taxon>Bacteria</taxon>
        <taxon>Pseudomonadati</taxon>
        <taxon>Bacteroidota</taxon>
        <taxon>Cytophagia</taxon>
        <taxon>Cytophagales</taxon>
        <taxon>Leadbetterellaceae</taxon>
        <taxon>Emticicia</taxon>
    </lineage>
</organism>
<reference evidence="3" key="1">
    <citation type="submission" date="2021-12" db="EMBL/GenBank/DDBJ databases">
        <authorList>
            <person name="Rodrigo-Torres L."/>
            <person name="Arahal R. D."/>
            <person name="Lucena T."/>
        </authorList>
    </citation>
    <scope>NUCLEOTIDE SEQUENCE</scope>
    <source>
        <strain evidence="3">CECT 8858</strain>
    </source>
</reference>
<gene>
    <name evidence="3" type="ORF">EMA8858_00680</name>
</gene>
<feature type="transmembrane region" description="Helical" evidence="1">
    <location>
        <begin position="60"/>
        <end position="82"/>
    </location>
</feature>
<name>A0ABM9ALC3_9BACT</name>
<accession>A0ABM9ALC3</accession>
<dbReference type="Pfam" id="PF10988">
    <property type="entry name" value="DUF2807"/>
    <property type="match status" value="1"/>
</dbReference>
<evidence type="ECO:0000313" key="4">
    <source>
        <dbReference type="Proteomes" id="UP000837932"/>
    </source>
</evidence>